<dbReference type="InterPro" id="IPR015943">
    <property type="entry name" value="WD40/YVTN_repeat-like_dom_sf"/>
</dbReference>
<dbReference type="PANTHER" id="PTHR43739:SF5">
    <property type="entry name" value="EXO-ALPHA-SIALIDASE"/>
    <property type="match status" value="1"/>
</dbReference>
<dbReference type="Gene3D" id="2.60.40.4070">
    <property type="match status" value="1"/>
</dbReference>
<dbReference type="Gene3D" id="2.130.10.10">
    <property type="entry name" value="YVTN repeat-like/Quinoprotein amine dehydrogenase"/>
    <property type="match status" value="2"/>
</dbReference>
<evidence type="ECO:0000313" key="3">
    <source>
        <dbReference type="Proteomes" id="UP000320184"/>
    </source>
</evidence>
<dbReference type="GO" id="GO:0010411">
    <property type="term" value="P:xyloglucan metabolic process"/>
    <property type="evidence" value="ECO:0007669"/>
    <property type="project" value="TreeGrafter"/>
</dbReference>
<comment type="caution">
    <text evidence="2">The sequence shown here is derived from an EMBL/GenBank/DDBJ whole genome shotgun (WGS) entry which is preliminary data.</text>
</comment>
<dbReference type="CDD" id="cd15482">
    <property type="entry name" value="Sialidase_non-viral"/>
    <property type="match status" value="1"/>
</dbReference>
<dbReference type="SUPFAM" id="SSF110296">
    <property type="entry name" value="Oligoxyloglucan reducing end-specific cellobiohydrolase"/>
    <property type="match status" value="1"/>
</dbReference>
<accession>A0A538SEG1</accession>
<dbReference type="AlphaFoldDB" id="A0A538SEG1"/>
<feature type="domain" description="FlgD/Vpr Ig-like" evidence="1">
    <location>
        <begin position="385"/>
        <end position="433"/>
    </location>
</feature>
<proteinExistence type="predicted"/>
<reference evidence="2 3" key="1">
    <citation type="journal article" date="2019" name="Nat. Microbiol.">
        <title>Mediterranean grassland soil C-N compound turnover is dependent on rainfall and depth, and is mediated by genomically divergent microorganisms.</title>
        <authorList>
            <person name="Diamond S."/>
            <person name="Andeer P.F."/>
            <person name="Li Z."/>
            <person name="Crits-Christoph A."/>
            <person name="Burstein D."/>
            <person name="Anantharaman K."/>
            <person name="Lane K.R."/>
            <person name="Thomas B.C."/>
            <person name="Pan C."/>
            <person name="Northen T.R."/>
            <person name="Banfield J.F."/>
        </authorList>
    </citation>
    <scope>NUCLEOTIDE SEQUENCE [LARGE SCALE GENOMIC DNA]</scope>
    <source>
        <strain evidence="2">WS_3</strain>
    </source>
</reference>
<dbReference type="EMBL" id="VBOT01000117">
    <property type="protein sequence ID" value="TMQ49737.1"/>
    <property type="molecule type" value="Genomic_DNA"/>
</dbReference>
<protein>
    <recommendedName>
        <fullName evidence="1">FlgD/Vpr Ig-like domain-containing protein</fullName>
    </recommendedName>
</protein>
<dbReference type="Proteomes" id="UP000320184">
    <property type="component" value="Unassembled WGS sequence"/>
</dbReference>
<sequence length="451" mass="48292">MERLGVPMKRLLVPWGIGLALLLGSARAHSDWRALGLSGRFVEHVRSAGGYLYACTDDGLRRLAIGSPDTLWSMIGFSGEQVLDFVALDPQTFLVSRADDSISIFRSIDAGVTWEPFQNGYAGQVWIFAGDPSVALFAMGGPANPCRCGIEKSTDLGMSWRQVRASGTTYREVFTVSAIEVAPGKPNVVWAGGENPFFAPVAAKSTDAGETWQRFVLDDENTVLAIAIHPSDANVVYLGMGERAMTTTDGGASWSTTSPDPNTTYWIGYTGLAIPPLEIFAAGASNTRDPRGVVLYRSTDEGASWEALSYPAYVGWPSGVQFGATHLLVRASAGAETVYVATGNGVYRFTDTVAGISERPDRFAVSVMPNPARGAVRIAFALPFSERVAACVYAASGARVRTLIEGERPAGGQALLWDGRDDAGRAVPSGLYFCQLALGSAREVRRIVWLN</sequence>
<organism evidence="2 3">
    <name type="scientific">Eiseniibacteriota bacterium</name>
    <dbReference type="NCBI Taxonomy" id="2212470"/>
    <lineage>
        <taxon>Bacteria</taxon>
        <taxon>Candidatus Eiseniibacteriota</taxon>
    </lineage>
</organism>
<evidence type="ECO:0000313" key="2">
    <source>
        <dbReference type="EMBL" id="TMQ49737.1"/>
    </source>
</evidence>
<dbReference type="InterPro" id="IPR052025">
    <property type="entry name" value="Xyloglucanase_GH74"/>
</dbReference>
<dbReference type="PANTHER" id="PTHR43739">
    <property type="entry name" value="XYLOGLUCANASE (EUROFUNG)"/>
    <property type="match status" value="1"/>
</dbReference>
<evidence type="ECO:0000259" key="1">
    <source>
        <dbReference type="Pfam" id="PF13860"/>
    </source>
</evidence>
<dbReference type="InterPro" id="IPR025965">
    <property type="entry name" value="FlgD/Vpr_Ig-like"/>
</dbReference>
<name>A0A538SEG1_UNCEI</name>
<gene>
    <name evidence="2" type="ORF">E6K73_09480</name>
</gene>
<dbReference type="Pfam" id="PF13860">
    <property type="entry name" value="FlgD_ig"/>
    <property type="match status" value="1"/>
</dbReference>